<reference evidence="4 5" key="1">
    <citation type="submission" date="2024-03" db="EMBL/GenBank/DDBJ databases">
        <title>Bacilli Hybrid Assemblies.</title>
        <authorList>
            <person name="Kovac J."/>
        </authorList>
    </citation>
    <scope>NUCLEOTIDE SEQUENCE [LARGE SCALE GENOMIC DNA]</scope>
    <source>
        <strain evidence="4 5">FSL R7-0666</strain>
    </source>
</reference>
<proteinExistence type="predicted"/>
<dbReference type="Pfam" id="PF00072">
    <property type="entry name" value="Response_reg"/>
    <property type="match status" value="2"/>
</dbReference>
<dbReference type="CDD" id="cd17574">
    <property type="entry name" value="REC_OmpR"/>
    <property type="match status" value="1"/>
</dbReference>
<name>A0ABU9VH98_9BACI</name>
<accession>A0ABU9VH98</accession>
<dbReference type="PANTHER" id="PTHR45138">
    <property type="entry name" value="REGULATORY COMPONENTS OF SENSORY TRANSDUCTION SYSTEM"/>
    <property type="match status" value="1"/>
</dbReference>
<keyword evidence="5" id="KW-1185">Reference proteome</keyword>
<evidence type="ECO:0000313" key="4">
    <source>
        <dbReference type="EMBL" id="MEN0643279.1"/>
    </source>
</evidence>
<keyword evidence="4" id="KW-0808">Transferase</keyword>
<dbReference type="Proteomes" id="UP001418796">
    <property type="component" value="Unassembled WGS sequence"/>
</dbReference>
<evidence type="ECO:0000256" key="1">
    <source>
        <dbReference type="PROSITE-ProRule" id="PRU00169"/>
    </source>
</evidence>
<evidence type="ECO:0000259" key="2">
    <source>
        <dbReference type="PROSITE" id="PS50110"/>
    </source>
</evidence>
<feature type="domain" description="Response regulatory" evidence="2">
    <location>
        <begin position="98"/>
        <end position="214"/>
    </location>
</feature>
<comment type="caution">
    <text evidence="4">The sequence shown here is derived from an EMBL/GenBank/DDBJ whole genome shotgun (WGS) entry which is preliminary data.</text>
</comment>
<dbReference type="SUPFAM" id="SSF52172">
    <property type="entry name" value="CheY-like"/>
    <property type="match status" value="2"/>
</dbReference>
<feature type="modified residue" description="4-aspartylphosphate" evidence="1">
    <location>
        <position position="454"/>
    </location>
</feature>
<dbReference type="InterPro" id="IPR011006">
    <property type="entry name" value="CheY-like_superfamily"/>
</dbReference>
<dbReference type="SMART" id="SM00448">
    <property type="entry name" value="REC"/>
    <property type="match status" value="2"/>
</dbReference>
<dbReference type="Pfam" id="PF00990">
    <property type="entry name" value="GGDEF"/>
    <property type="match status" value="1"/>
</dbReference>
<dbReference type="NCBIfam" id="TIGR00254">
    <property type="entry name" value="GGDEF"/>
    <property type="match status" value="1"/>
</dbReference>
<feature type="domain" description="GGDEF" evidence="3">
    <location>
        <begin position="254"/>
        <end position="387"/>
    </location>
</feature>
<protein>
    <submittedName>
        <fullName evidence="4">Diguanylate cyclase</fullName>
        <ecNumber evidence="4">2.7.7.65</ecNumber>
    </submittedName>
</protein>
<feature type="domain" description="Response regulatory" evidence="2">
    <location>
        <begin position="398"/>
        <end position="521"/>
    </location>
</feature>
<dbReference type="RefSeq" id="WP_343130230.1">
    <property type="nucleotide sequence ID" value="NZ_JBCITK010000001.1"/>
</dbReference>
<gene>
    <name evidence="4" type="ORF">MKY91_08990</name>
</gene>
<dbReference type="PANTHER" id="PTHR45138:SF9">
    <property type="entry name" value="DIGUANYLATE CYCLASE DGCM-RELATED"/>
    <property type="match status" value="1"/>
</dbReference>
<dbReference type="CDD" id="cd01949">
    <property type="entry name" value="GGDEF"/>
    <property type="match status" value="1"/>
</dbReference>
<dbReference type="InterPro" id="IPR029787">
    <property type="entry name" value="Nucleotide_cyclase"/>
</dbReference>
<dbReference type="PROSITE" id="PS50887">
    <property type="entry name" value="GGDEF"/>
    <property type="match status" value="1"/>
</dbReference>
<dbReference type="Gene3D" id="3.30.70.270">
    <property type="match status" value="1"/>
</dbReference>
<dbReference type="PROSITE" id="PS50110">
    <property type="entry name" value="RESPONSE_REGULATORY"/>
    <property type="match status" value="2"/>
</dbReference>
<dbReference type="GO" id="GO:0052621">
    <property type="term" value="F:diguanylate cyclase activity"/>
    <property type="evidence" value="ECO:0007669"/>
    <property type="project" value="UniProtKB-EC"/>
</dbReference>
<dbReference type="SMART" id="SM00267">
    <property type="entry name" value="GGDEF"/>
    <property type="match status" value="1"/>
</dbReference>
<sequence>MKKYQLKLQEKIEKTLDNWEAQHTVSYDELYRFLHSIAGTGSSIGLPQHSAEARGKLELLAPDKEEWAYEEVFNYLKDTVLVERKSKEILSVNADPSLVLIISEDGSYLAYLKRSLEEQGFMVTGALSLEKGNQFFNDQKPECVILVDPNKATVNAAELSALSQKLWTEIVPVMVLSERSSLEAQNQAYKNGVTDYFVKPVHMSELTVRILNRIKLRSIFERSLMYDDLTGVFNRRYLRLEGTRQLELFHRYDTMFSLVLLDLDFFKKINDTYGHLTGDDVLKGFADFLTSKKREGDLVIRLGGEEFVLLLPNTNKYQALQMVDRFRIGFQELPFISEETTFHVTVSAGISEVAKDISKIEELSDQADKALYAAKRAGRNKALIYNPNEVYEIEHVVTICIVDDNEVVRDVVEDELKKIVVQGSVFRILTFESGEDFLQSDWYQPRQKFLIVLDRMMPEVDGLEVLSYIRLNFPELDILVVMLTGKSNEEEIVQALNAGADDYITKPFQPDELRARIQRLLQRTLL</sequence>
<evidence type="ECO:0000259" key="3">
    <source>
        <dbReference type="PROSITE" id="PS50887"/>
    </source>
</evidence>
<keyword evidence="1" id="KW-0597">Phosphoprotein</keyword>
<dbReference type="InterPro" id="IPR000160">
    <property type="entry name" value="GGDEF_dom"/>
</dbReference>
<dbReference type="InterPro" id="IPR043128">
    <property type="entry name" value="Rev_trsase/Diguanyl_cyclase"/>
</dbReference>
<feature type="modified residue" description="4-aspartylphosphate" evidence="1">
    <location>
        <position position="148"/>
    </location>
</feature>
<dbReference type="SUPFAM" id="SSF55073">
    <property type="entry name" value="Nucleotide cyclase"/>
    <property type="match status" value="1"/>
</dbReference>
<dbReference type="InterPro" id="IPR001789">
    <property type="entry name" value="Sig_transdc_resp-reg_receiver"/>
</dbReference>
<dbReference type="InterPro" id="IPR050469">
    <property type="entry name" value="Diguanylate_Cyclase"/>
</dbReference>
<evidence type="ECO:0000313" key="5">
    <source>
        <dbReference type="Proteomes" id="UP001418796"/>
    </source>
</evidence>
<dbReference type="CDD" id="cd00156">
    <property type="entry name" value="REC"/>
    <property type="match status" value="1"/>
</dbReference>
<dbReference type="Gene3D" id="3.40.50.2300">
    <property type="match status" value="2"/>
</dbReference>
<organism evidence="4 5">
    <name type="scientific">Alkalicoccobacillus gibsonii</name>
    <dbReference type="NCBI Taxonomy" id="79881"/>
    <lineage>
        <taxon>Bacteria</taxon>
        <taxon>Bacillati</taxon>
        <taxon>Bacillota</taxon>
        <taxon>Bacilli</taxon>
        <taxon>Bacillales</taxon>
        <taxon>Bacillaceae</taxon>
        <taxon>Alkalicoccobacillus</taxon>
    </lineage>
</organism>
<dbReference type="EC" id="2.7.7.65" evidence="4"/>
<dbReference type="EMBL" id="JBCITK010000001">
    <property type="protein sequence ID" value="MEN0643279.1"/>
    <property type="molecule type" value="Genomic_DNA"/>
</dbReference>
<keyword evidence="4" id="KW-0548">Nucleotidyltransferase</keyword>